<dbReference type="RefSeq" id="WP_128719055.1">
    <property type="nucleotide sequence ID" value="NZ_BJNC01000059.1"/>
</dbReference>
<sequence length="125" mass="13455">METYMPAKFVMLPSQTGSFIVDAHRVISARESPLGTIITTGERIDLEVIANLETVLSILGTLRFQANAGGVAAWFNHRYLDFASLNDAGPTVLSFGGGSGVQTDAVPAETLVELLARLESEMDQR</sequence>
<dbReference type="Proteomes" id="UP000287388">
    <property type="component" value="Chromosome"/>
</dbReference>
<evidence type="ECO:0000313" key="1">
    <source>
        <dbReference type="EMBL" id="QAT13360.1"/>
    </source>
</evidence>
<organism evidence="1 5">
    <name type="scientific">Brevundimonas diminuta</name>
    <name type="common">Pseudomonas diminuta</name>
    <dbReference type="NCBI Taxonomy" id="293"/>
    <lineage>
        <taxon>Bacteria</taxon>
        <taxon>Pseudomonadati</taxon>
        <taxon>Pseudomonadota</taxon>
        <taxon>Alphaproteobacteria</taxon>
        <taxon>Caulobacterales</taxon>
        <taxon>Caulobacteraceae</taxon>
        <taxon>Brevundimonas</taxon>
    </lineage>
</organism>
<evidence type="ECO:0000313" key="5">
    <source>
        <dbReference type="Proteomes" id="UP000287388"/>
    </source>
</evidence>
<reference evidence="1 5" key="1">
    <citation type="submission" date="2019-01" db="EMBL/GenBank/DDBJ databases">
        <title>Brevundimonas diminuta Genome sequencing and assembly.</title>
        <authorList>
            <person name="Chen H."/>
        </authorList>
    </citation>
    <scope>NUCLEOTIDE SEQUENCE [LARGE SCALE GENOMIC DNA]</scope>
    <source>
        <strain evidence="1">ATCC</strain>
        <strain evidence="5">ATCC(B) 19146</strain>
    </source>
</reference>
<dbReference type="EMBL" id="CP066026">
    <property type="protein sequence ID" value="QQB89277.1"/>
    <property type="molecule type" value="Genomic_DNA"/>
</dbReference>
<reference evidence="3 6" key="2">
    <citation type="submission" date="2020-12" db="EMBL/GenBank/DDBJ databases">
        <title>FDA dAtabase for Regulatory Grade micrObial Sequences (FDA-ARGOS): Supporting development and validation of Infectious Disease Dx tests.</title>
        <authorList>
            <person name="Kerrigan L."/>
            <person name="Long C."/>
            <person name="Tallon L."/>
            <person name="Sadzewicz L."/>
            <person name="Zhao X."/>
            <person name="Boylan J."/>
            <person name="Ott S."/>
            <person name="Bowen H."/>
            <person name="Vavikolanu K."/>
            <person name="Mehta A."/>
            <person name="Aluvathingal J."/>
            <person name="Nadendla S."/>
            <person name="Yan Y."/>
            <person name="Sichtig H."/>
        </authorList>
    </citation>
    <scope>NUCLEOTIDE SEQUENCE [LARGE SCALE GENOMIC DNA]</scope>
    <source>
        <strain evidence="3 6">FDAARGOS_1026</strain>
    </source>
</reference>
<dbReference type="EMBL" id="CP035093">
    <property type="protein sequence ID" value="QAT13360.1"/>
    <property type="molecule type" value="Genomic_DNA"/>
</dbReference>
<keyword evidence="6" id="KW-1185">Reference proteome</keyword>
<gene>
    <name evidence="1" type="ORF">EQG53_02740</name>
    <name evidence="2" type="ORF">EQG53_05715</name>
    <name evidence="4" type="ORF">I6H83_02205</name>
    <name evidence="3" type="ORF">I6H83_16715</name>
</gene>
<dbReference type="KEGG" id="bdm:EQG53_05715"/>
<dbReference type="Proteomes" id="UP000596117">
    <property type="component" value="Chromosome"/>
</dbReference>
<protein>
    <submittedName>
        <fullName evidence="1">Uncharacterized protein</fullName>
    </submittedName>
</protein>
<dbReference type="KEGG" id="bdm:EQG53_02740"/>
<accession>A0A410NU06</accession>
<proteinExistence type="predicted"/>
<name>A0A410NU06_BREDI</name>
<dbReference type="AlphaFoldDB" id="A0A410NU06"/>
<evidence type="ECO:0000313" key="4">
    <source>
        <dbReference type="EMBL" id="QQB89277.1"/>
    </source>
</evidence>
<evidence type="ECO:0000313" key="2">
    <source>
        <dbReference type="EMBL" id="QAT13899.1"/>
    </source>
</evidence>
<dbReference type="EMBL" id="CP035093">
    <property type="protein sequence ID" value="QAT13899.1"/>
    <property type="molecule type" value="Genomic_DNA"/>
</dbReference>
<evidence type="ECO:0000313" key="6">
    <source>
        <dbReference type="Proteomes" id="UP000596117"/>
    </source>
</evidence>
<evidence type="ECO:0000313" key="3">
    <source>
        <dbReference type="EMBL" id="QQB88736.1"/>
    </source>
</evidence>
<dbReference type="EMBL" id="CP066026">
    <property type="protein sequence ID" value="QQB88736.1"/>
    <property type="molecule type" value="Genomic_DNA"/>
</dbReference>